<comment type="caution">
    <text evidence="1">The sequence shown here is derived from an EMBL/GenBank/DDBJ whole genome shotgun (WGS) entry which is preliminary data.</text>
</comment>
<sequence length="97" mass="10689">MPSKGLIIAGLELPEPETSNGDPVEQLHKVELAHQRYPSLPQEKLDAIHLEAIHHAIEAKDKAKALEIEKTLAQDSQYEPVRAAVRNTYGGEVTNTV</sequence>
<reference evidence="1" key="2">
    <citation type="submission" date="2023-01" db="EMBL/GenBank/DDBJ databases">
        <authorList>
            <person name="Petersen C."/>
        </authorList>
    </citation>
    <scope>NUCLEOTIDE SEQUENCE</scope>
    <source>
        <strain evidence="1">IBT 15450</strain>
    </source>
</reference>
<gene>
    <name evidence="1" type="ORF">N7460_013346</name>
</gene>
<evidence type="ECO:0000313" key="2">
    <source>
        <dbReference type="Proteomes" id="UP001219568"/>
    </source>
</evidence>
<dbReference type="EMBL" id="JAQJZL010000016">
    <property type="protein sequence ID" value="KAJ6022951.1"/>
    <property type="molecule type" value="Genomic_DNA"/>
</dbReference>
<name>A0AAD6HZL1_PENCN</name>
<accession>A0AAD6HZL1</accession>
<proteinExistence type="predicted"/>
<reference evidence="1" key="1">
    <citation type="journal article" date="2023" name="IMA Fungus">
        <title>Comparative genomic study of the Penicillium genus elucidates a diverse pangenome and 15 lateral gene transfer events.</title>
        <authorList>
            <person name="Petersen C."/>
            <person name="Sorensen T."/>
            <person name="Nielsen M.R."/>
            <person name="Sondergaard T.E."/>
            <person name="Sorensen J.L."/>
            <person name="Fitzpatrick D.A."/>
            <person name="Frisvad J.C."/>
            <person name="Nielsen K.L."/>
        </authorList>
    </citation>
    <scope>NUCLEOTIDE SEQUENCE</scope>
    <source>
        <strain evidence="1">IBT 15450</strain>
    </source>
</reference>
<dbReference type="AlphaFoldDB" id="A0AAD6HZL1"/>
<keyword evidence="2" id="KW-1185">Reference proteome</keyword>
<organism evidence="1 2">
    <name type="scientific">Penicillium canescens</name>
    <dbReference type="NCBI Taxonomy" id="5083"/>
    <lineage>
        <taxon>Eukaryota</taxon>
        <taxon>Fungi</taxon>
        <taxon>Dikarya</taxon>
        <taxon>Ascomycota</taxon>
        <taxon>Pezizomycotina</taxon>
        <taxon>Eurotiomycetes</taxon>
        <taxon>Eurotiomycetidae</taxon>
        <taxon>Eurotiales</taxon>
        <taxon>Aspergillaceae</taxon>
        <taxon>Penicillium</taxon>
    </lineage>
</organism>
<evidence type="ECO:0000313" key="1">
    <source>
        <dbReference type="EMBL" id="KAJ6022951.1"/>
    </source>
</evidence>
<dbReference type="Proteomes" id="UP001219568">
    <property type="component" value="Unassembled WGS sequence"/>
</dbReference>
<protein>
    <submittedName>
        <fullName evidence="1">Uncharacterized protein</fullName>
    </submittedName>
</protein>